<evidence type="ECO:0000256" key="9">
    <source>
        <dbReference type="ARBA" id="ARBA00035241"/>
    </source>
</evidence>
<keyword evidence="8 10" id="KW-0687">Ribonucleoprotein</keyword>
<keyword evidence="6 10" id="KW-0694">RNA-binding</keyword>
<comment type="function">
    <text evidence="10">Binds directly to 23S rRNA. The L1 stalk is quite mobile in the ribosome, and is involved in E site tRNA release.</text>
</comment>
<comment type="function">
    <text evidence="10">Protein L1 is also a translational repressor protein, it controls the translation of the L11 operon by binding to its mRNA.</text>
</comment>
<dbReference type="InterPro" id="IPR005878">
    <property type="entry name" value="Ribosom_uL1_bac-type"/>
</dbReference>
<keyword evidence="7 10" id="KW-0689">Ribosomal protein</keyword>
<dbReference type="PROSITE" id="PS01199">
    <property type="entry name" value="RIBOSOMAL_L1"/>
    <property type="match status" value="1"/>
</dbReference>
<evidence type="ECO:0000256" key="1">
    <source>
        <dbReference type="ARBA" id="ARBA00010531"/>
    </source>
</evidence>
<evidence type="ECO:0000256" key="7">
    <source>
        <dbReference type="ARBA" id="ARBA00022980"/>
    </source>
</evidence>
<dbReference type="SUPFAM" id="SSF56808">
    <property type="entry name" value="Ribosomal protein L1"/>
    <property type="match status" value="1"/>
</dbReference>
<evidence type="ECO:0000256" key="4">
    <source>
        <dbReference type="ARBA" id="ARBA00022730"/>
    </source>
</evidence>
<dbReference type="PIRSF" id="PIRSF002155">
    <property type="entry name" value="Ribosomal_L1"/>
    <property type="match status" value="1"/>
</dbReference>
<organism evidence="12 13">
    <name type="scientific">Karelsulcia muelleri (strain SMDSEM)</name>
    <name type="common">Sulcia muelleri</name>
    <dbReference type="NCBI Taxonomy" id="595499"/>
    <lineage>
        <taxon>Bacteria</taxon>
        <taxon>Pseudomonadati</taxon>
        <taxon>Bacteroidota</taxon>
        <taxon>Flavobacteriia</taxon>
        <taxon>Flavobacteriales</taxon>
        <taxon>Candidatus Karelsulcia</taxon>
    </lineage>
</organism>
<dbReference type="InterPro" id="IPR028364">
    <property type="entry name" value="Ribosomal_uL1/biogenesis"/>
</dbReference>
<keyword evidence="2 10" id="KW-0678">Repressor</keyword>
<dbReference type="InterPro" id="IPR002143">
    <property type="entry name" value="Ribosomal_uL1"/>
</dbReference>
<dbReference type="AlphaFoldDB" id="C7LK30"/>
<sequence length="226" mass="25300">MGKKNKKNKKLYNNIDYKKKYSLDEASKLVTQQLFTKFDSSVDVAICLGVDPKKPNQMIRGTVNLPYGTGKNVRVLALIPPEREKEIKNAGAEYIGLDNYIKKIYNGWLEFDVIVTIPSVMIKLGPLGKILGPRGLMPNPKAGTVTQNPKKSINEIKSGKIEFKVDKYGIIHNGIGKVSFGFEKIKQNFLKLISVLNKKKPSTFKGIYFKKIYLSSTMGPSISVKI</sequence>
<dbReference type="STRING" id="595499.SMDSEM_064"/>
<dbReference type="Pfam" id="PF00687">
    <property type="entry name" value="Ribosomal_L1"/>
    <property type="match status" value="1"/>
</dbReference>
<protein>
    <recommendedName>
        <fullName evidence="9 10">Large ribosomal subunit protein uL1</fullName>
    </recommendedName>
</protein>
<accession>C7LK30</accession>
<evidence type="ECO:0000256" key="8">
    <source>
        <dbReference type="ARBA" id="ARBA00023274"/>
    </source>
</evidence>
<comment type="subunit">
    <text evidence="10">Part of the 50S ribosomal subunit.</text>
</comment>
<evidence type="ECO:0000313" key="13">
    <source>
        <dbReference type="Proteomes" id="UP000008074"/>
    </source>
</evidence>
<evidence type="ECO:0000256" key="5">
    <source>
        <dbReference type="ARBA" id="ARBA00022845"/>
    </source>
</evidence>
<dbReference type="GO" id="GO:0003735">
    <property type="term" value="F:structural constituent of ribosome"/>
    <property type="evidence" value="ECO:0007669"/>
    <property type="project" value="InterPro"/>
</dbReference>
<dbReference type="GO" id="GO:0006417">
    <property type="term" value="P:regulation of translation"/>
    <property type="evidence" value="ECO:0007669"/>
    <property type="project" value="UniProtKB-KW"/>
</dbReference>
<dbReference type="HAMAP" id="MF_01318_B">
    <property type="entry name" value="Ribosomal_uL1_B"/>
    <property type="match status" value="1"/>
</dbReference>
<keyword evidence="5 10" id="KW-0810">Translation regulation</keyword>
<dbReference type="PANTHER" id="PTHR36427">
    <property type="entry name" value="54S RIBOSOMAL PROTEIN L1, MITOCHONDRIAL"/>
    <property type="match status" value="1"/>
</dbReference>
<dbReference type="GO" id="GO:0015934">
    <property type="term" value="C:large ribosomal subunit"/>
    <property type="evidence" value="ECO:0007669"/>
    <property type="project" value="InterPro"/>
</dbReference>
<dbReference type="GO" id="GO:0000049">
    <property type="term" value="F:tRNA binding"/>
    <property type="evidence" value="ECO:0007669"/>
    <property type="project" value="UniProtKB-KW"/>
</dbReference>
<dbReference type="GO" id="GO:0006412">
    <property type="term" value="P:translation"/>
    <property type="evidence" value="ECO:0007669"/>
    <property type="project" value="UniProtKB-UniRule"/>
</dbReference>
<dbReference type="NCBIfam" id="TIGR01169">
    <property type="entry name" value="rplA_bact"/>
    <property type="match status" value="1"/>
</dbReference>
<evidence type="ECO:0000313" key="12">
    <source>
        <dbReference type="EMBL" id="ACU52792.1"/>
    </source>
</evidence>
<keyword evidence="4 10" id="KW-0699">rRNA-binding</keyword>
<dbReference type="InterPro" id="IPR023674">
    <property type="entry name" value="Ribosomal_uL1-like"/>
</dbReference>
<evidence type="ECO:0000256" key="3">
    <source>
        <dbReference type="ARBA" id="ARBA00022555"/>
    </source>
</evidence>
<dbReference type="CDD" id="cd00403">
    <property type="entry name" value="Ribosomal_L1"/>
    <property type="match status" value="1"/>
</dbReference>
<dbReference type="PANTHER" id="PTHR36427:SF3">
    <property type="entry name" value="LARGE RIBOSOMAL SUBUNIT PROTEIN UL1M"/>
    <property type="match status" value="1"/>
</dbReference>
<dbReference type="Gene3D" id="3.40.50.790">
    <property type="match status" value="1"/>
</dbReference>
<proteinExistence type="inferred from homology"/>
<evidence type="ECO:0000256" key="11">
    <source>
        <dbReference type="RuleBase" id="RU000659"/>
    </source>
</evidence>
<comment type="similarity">
    <text evidence="1 10 11">Belongs to the universal ribosomal protein uL1 family.</text>
</comment>
<gene>
    <name evidence="10 12" type="primary">rplA</name>
    <name evidence="12" type="ordered locus">SMDSEM_064</name>
</gene>
<dbReference type="FunFam" id="3.40.50.790:FF:000001">
    <property type="entry name" value="50S ribosomal protein L1"/>
    <property type="match status" value="1"/>
</dbReference>
<evidence type="ECO:0000256" key="2">
    <source>
        <dbReference type="ARBA" id="ARBA00022491"/>
    </source>
</evidence>
<keyword evidence="3 10" id="KW-0820">tRNA-binding</keyword>
<dbReference type="Proteomes" id="UP000008074">
    <property type="component" value="Chromosome"/>
</dbReference>
<dbReference type="GO" id="GO:0019843">
    <property type="term" value="F:rRNA binding"/>
    <property type="evidence" value="ECO:0007669"/>
    <property type="project" value="UniProtKB-UniRule"/>
</dbReference>
<dbReference type="EMBL" id="CP001605">
    <property type="protein sequence ID" value="ACU52792.1"/>
    <property type="molecule type" value="Genomic_DNA"/>
</dbReference>
<dbReference type="HOGENOM" id="CLU_062853_0_0_10"/>
<reference evidence="12 13" key="1">
    <citation type="journal article" date="2009" name="Proc. Natl. Acad. Sci. U.S.A.">
        <title>Convergent evolution of metabolic roles in bacterial co-symbionts of insects.</title>
        <authorList>
            <person name="McCutcheon J.P."/>
            <person name="McDonald B.R."/>
            <person name="Moran N.A."/>
        </authorList>
    </citation>
    <scope>NUCLEOTIDE SEQUENCE [LARGE SCALE GENOMIC DNA]</scope>
    <source>
        <strain evidence="12 13">SMDSEM</strain>
    </source>
</reference>
<evidence type="ECO:0000256" key="6">
    <source>
        <dbReference type="ARBA" id="ARBA00022884"/>
    </source>
</evidence>
<name>C7LK30_KARMS</name>
<evidence type="ECO:0000256" key="10">
    <source>
        <dbReference type="HAMAP-Rule" id="MF_01318"/>
    </source>
</evidence>
<dbReference type="KEGG" id="sms:SMDSEM_064"/>
<dbReference type="InterPro" id="IPR023673">
    <property type="entry name" value="Ribosomal_uL1_CS"/>
</dbReference>
<dbReference type="InterPro" id="IPR016095">
    <property type="entry name" value="Ribosomal_uL1_3-a/b-sand"/>
</dbReference>
<dbReference type="Gene3D" id="3.30.190.20">
    <property type="match status" value="1"/>
</dbReference>